<sequence length="440" mass="46325">MSKRKQLIVPAILIFAAIAILPGCGAKVSGQADSSSTAVPVHVIKLGQPASAGLSGKVIPDQDIKIVSKVAGKVASVNVQEGSKVKQGDVLVQLETGDLTQQVKQAESALLAAQAKLVDTKAGARSQEIQGLQSAVSAAQGAYQQATAAMDQAKAGFDLATSTYNRLRNSYDSNSGVTQEDLDKGTLDYEKAKAASEQAQGAQKAAEAQLQGAEAKLQLAKVGPTDNTISALQADVDRLNAGLELANSGLSNATITAPIDGLIVKKSISVGELAQPGVQVLSLVNMDQVQVELSVSDSQITQVKAGMQVDVAIQNLPNQTFKGEISFVSPVANANSNTFPVKVKVDNKDGLLFAGMVAEVKMNAAQESRLEVPKTAIIKKDQKEYLFTANDDTAHLVEVKTEEKNQDWLYVLPNDKLKANEQIVVNPTDKIAEGTKVKAE</sequence>
<feature type="domain" description="CusB-like beta-barrel" evidence="4">
    <location>
        <begin position="291"/>
        <end position="365"/>
    </location>
</feature>
<dbReference type="RefSeq" id="WP_167052283.1">
    <property type="nucleotide sequence ID" value="NZ_JAAOZR010000002.1"/>
</dbReference>
<dbReference type="Gene3D" id="1.10.287.470">
    <property type="entry name" value="Helix hairpin bin"/>
    <property type="match status" value="1"/>
</dbReference>
<evidence type="ECO:0000313" key="7">
    <source>
        <dbReference type="Proteomes" id="UP001519344"/>
    </source>
</evidence>
<dbReference type="InterPro" id="IPR058625">
    <property type="entry name" value="MdtA-like_BSH"/>
</dbReference>
<accession>A0ABS4I5L8</accession>
<comment type="similarity">
    <text evidence="1">Belongs to the membrane fusion protein (MFP) (TC 8.A.1) family.</text>
</comment>
<organism evidence="6 7">
    <name type="scientific">Paenibacillus aceris</name>
    <dbReference type="NCBI Taxonomy" id="869555"/>
    <lineage>
        <taxon>Bacteria</taxon>
        <taxon>Bacillati</taxon>
        <taxon>Bacillota</taxon>
        <taxon>Bacilli</taxon>
        <taxon>Bacillales</taxon>
        <taxon>Paenibacillaceae</taxon>
        <taxon>Paenibacillus</taxon>
    </lineage>
</organism>
<evidence type="ECO:0000259" key="4">
    <source>
        <dbReference type="Pfam" id="PF25954"/>
    </source>
</evidence>
<dbReference type="Gene3D" id="2.40.50.100">
    <property type="match status" value="2"/>
</dbReference>
<feature type="domain" description="Multidrug resistance protein MdtA-like barrel-sandwich hybrid" evidence="3">
    <location>
        <begin position="64"/>
        <end position="279"/>
    </location>
</feature>
<proteinExistence type="inferred from homology"/>
<evidence type="ECO:0000259" key="5">
    <source>
        <dbReference type="Pfam" id="PF25989"/>
    </source>
</evidence>
<feature type="domain" description="YknX-like C-terminal permuted SH3-like" evidence="5">
    <location>
        <begin position="370"/>
        <end position="438"/>
    </location>
</feature>
<dbReference type="InterPro" id="IPR006143">
    <property type="entry name" value="RND_pump_MFP"/>
</dbReference>
<dbReference type="Gene3D" id="2.40.30.170">
    <property type="match status" value="1"/>
</dbReference>
<dbReference type="Proteomes" id="UP001519344">
    <property type="component" value="Unassembled WGS sequence"/>
</dbReference>
<evidence type="ECO:0000313" key="6">
    <source>
        <dbReference type="EMBL" id="MBP1966212.1"/>
    </source>
</evidence>
<dbReference type="PANTHER" id="PTHR30469:SF15">
    <property type="entry name" value="HLYD FAMILY OF SECRETION PROTEINS"/>
    <property type="match status" value="1"/>
</dbReference>
<feature type="coiled-coil region" evidence="2">
    <location>
        <begin position="189"/>
        <end position="216"/>
    </location>
</feature>
<dbReference type="PRINTS" id="PR01490">
    <property type="entry name" value="RTXTOXIND"/>
</dbReference>
<dbReference type="Pfam" id="PF25954">
    <property type="entry name" value="Beta-barrel_RND_2"/>
    <property type="match status" value="1"/>
</dbReference>
<evidence type="ECO:0000256" key="2">
    <source>
        <dbReference type="SAM" id="Coils"/>
    </source>
</evidence>
<evidence type="ECO:0000256" key="1">
    <source>
        <dbReference type="ARBA" id="ARBA00009477"/>
    </source>
</evidence>
<dbReference type="SUPFAM" id="SSF111369">
    <property type="entry name" value="HlyD-like secretion proteins"/>
    <property type="match status" value="2"/>
</dbReference>
<dbReference type="InterPro" id="IPR058792">
    <property type="entry name" value="Beta-barrel_RND_2"/>
</dbReference>
<dbReference type="Gene3D" id="2.40.420.20">
    <property type="match status" value="1"/>
</dbReference>
<dbReference type="Pfam" id="PF25989">
    <property type="entry name" value="YknX_C"/>
    <property type="match status" value="1"/>
</dbReference>
<comment type="caution">
    <text evidence="6">The sequence shown here is derived from an EMBL/GenBank/DDBJ whole genome shotgun (WGS) entry which is preliminary data.</text>
</comment>
<dbReference type="PANTHER" id="PTHR30469">
    <property type="entry name" value="MULTIDRUG RESISTANCE PROTEIN MDTA"/>
    <property type="match status" value="1"/>
</dbReference>
<gene>
    <name evidence="6" type="ORF">J2Z65_005471</name>
</gene>
<dbReference type="Pfam" id="PF25917">
    <property type="entry name" value="BSH_RND"/>
    <property type="match status" value="1"/>
</dbReference>
<evidence type="ECO:0000259" key="3">
    <source>
        <dbReference type="Pfam" id="PF25917"/>
    </source>
</evidence>
<name>A0ABS4I5L8_9BACL</name>
<reference evidence="6 7" key="1">
    <citation type="submission" date="2021-03" db="EMBL/GenBank/DDBJ databases">
        <title>Genomic Encyclopedia of Type Strains, Phase IV (KMG-IV): sequencing the most valuable type-strain genomes for metagenomic binning, comparative biology and taxonomic classification.</title>
        <authorList>
            <person name="Goeker M."/>
        </authorList>
    </citation>
    <scope>NUCLEOTIDE SEQUENCE [LARGE SCALE GENOMIC DNA]</scope>
    <source>
        <strain evidence="6 7">DSM 24950</strain>
    </source>
</reference>
<dbReference type="NCBIfam" id="TIGR01730">
    <property type="entry name" value="RND_mfp"/>
    <property type="match status" value="1"/>
</dbReference>
<dbReference type="InterPro" id="IPR058637">
    <property type="entry name" value="YknX-like_C"/>
</dbReference>
<keyword evidence="2" id="KW-0175">Coiled coil</keyword>
<protein>
    <submittedName>
        <fullName evidence="6">Multidrug efflux pump subunit AcrA (Membrane-fusion protein)</fullName>
    </submittedName>
</protein>
<dbReference type="EMBL" id="JAGGKV010000019">
    <property type="protein sequence ID" value="MBP1966212.1"/>
    <property type="molecule type" value="Genomic_DNA"/>
</dbReference>
<keyword evidence="7" id="KW-1185">Reference proteome</keyword>